<organism evidence="2 3">
    <name type="scientific">Demequina litoralis</name>
    <dbReference type="NCBI Taxonomy" id="3051660"/>
    <lineage>
        <taxon>Bacteria</taxon>
        <taxon>Bacillati</taxon>
        <taxon>Actinomycetota</taxon>
        <taxon>Actinomycetes</taxon>
        <taxon>Micrococcales</taxon>
        <taxon>Demequinaceae</taxon>
        <taxon>Demequina</taxon>
    </lineage>
</organism>
<gene>
    <name evidence="2" type="ORF">QQX09_09930</name>
</gene>
<keyword evidence="1" id="KW-0732">Signal</keyword>
<feature type="chain" id="PRO_5046783961" description="Matrixin" evidence="1">
    <location>
        <begin position="26"/>
        <end position="269"/>
    </location>
</feature>
<keyword evidence="3" id="KW-1185">Reference proteome</keyword>
<accession>A0ABT8GAK3</accession>
<evidence type="ECO:0000256" key="1">
    <source>
        <dbReference type="SAM" id="SignalP"/>
    </source>
</evidence>
<dbReference type="InterPro" id="IPR024079">
    <property type="entry name" value="MetalloPept_cat_dom_sf"/>
</dbReference>
<name>A0ABT8GAK3_9MICO</name>
<dbReference type="RefSeq" id="WP_301134389.1">
    <property type="nucleotide sequence ID" value="NZ_JAUHPW010000007.1"/>
</dbReference>
<evidence type="ECO:0000313" key="2">
    <source>
        <dbReference type="EMBL" id="MDN4476171.1"/>
    </source>
</evidence>
<comment type="caution">
    <text evidence="2">The sequence shown here is derived from an EMBL/GenBank/DDBJ whole genome shotgun (WGS) entry which is preliminary data.</text>
</comment>
<proteinExistence type="predicted"/>
<dbReference type="Gene3D" id="3.40.390.10">
    <property type="entry name" value="Collagenase (Catalytic Domain)"/>
    <property type="match status" value="1"/>
</dbReference>
<evidence type="ECO:0008006" key="4">
    <source>
        <dbReference type="Google" id="ProtNLM"/>
    </source>
</evidence>
<sequence length="269" mass="28386">MGSAGRTVVVTLACAALFVAGASWQGVTWSDVRHWGTPRNVIEAEGETVRIPVTQGTEQRVLPEVTVDTTGSYDFLFPDGGAGGGPVRYDPCTVLSYVISPADMPDGFDTVVHEAVADVSEATGLAFSYEGFTDEQASFERDLVQERYGDRFAPIVIGFQSEADNADLEGTVTGLGGSSAVPGAYGPERYLRSGVVIIDWEDVARIRVDGAGDDLSRAVVEHELGHVVGLAHVGDKDELMHESNLSLIDWGPGDLAGLALAGAGECEAR</sequence>
<reference evidence="2" key="1">
    <citation type="submission" date="2023-06" db="EMBL/GenBank/DDBJ databases">
        <title>Sysu t00192.</title>
        <authorList>
            <person name="Gao L."/>
            <person name="Fang B.-Z."/>
            <person name="Li W.-J."/>
        </authorList>
    </citation>
    <scope>NUCLEOTIDE SEQUENCE</scope>
    <source>
        <strain evidence="2">SYSU T00192</strain>
    </source>
</reference>
<dbReference type="EMBL" id="JAUHPW010000007">
    <property type="protein sequence ID" value="MDN4476171.1"/>
    <property type="molecule type" value="Genomic_DNA"/>
</dbReference>
<dbReference type="Proteomes" id="UP001172728">
    <property type="component" value="Unassembled WGS sequence"/>
</dbReference>
<protein>
    <recommendedName>
        <fullName evidence="4">Matrixin</fullName>
    </recommendedName>
</protein>
<dbReference type="SUPFAM" id="SSF55486">
    <property type="entry name" value="Metalloproteases ('zincins'), catalytic domain"/>
    <property type="match status" value="1"/>
</dbReference>
<feature type="signal peptide" evidence="1">
    <location>
        <begin position="1"/>
        <end position="25"/>
    </location>
</feature>
<evidence type="ECO:0000313" key="3">
    <source>
        <dbReference type="Proteomes" id="UP001172728"/>
    </source>
</evidence>